<keyword evidence="3 7" id="KW-0547">Nucleotide-binding</keyword>
<evidence type="ECO:0000259" key="9">
    <source>
        <dbReference type="Pfam" id="PF19269"/>
    </source>
</evidence>
<feature type="binding site" evidence="7">
    <location>
        <position position="269"/>
    </location>
    <ligand>
        <name>ATP</name>
        <dbReference type="ChEBI" id="CHEBI:30616"/>
    </ligand>
</feature>
<feature type="domain" description="Glutamyl/glutaminyl-tRNA synthetase class Ib catalytic" evidence="8">
    <location>
        <begin position="6"/>
        <end position="352"/>
    </location>
</feature>
<evidence type="ECO:0000313" key="10">
    <source>
        <dbReference type="EMBL" id="MBO0949239.1"/>
    </source>
</evidence>
<dbReference type="SUPFAM" id="SSF48163">
    <property type="entry name" value="An anticodon-binding domain of class I aminoacyl-tRNA synthetases"/>
    <property type="match status" value="1"/>
</dbReference>
<dbReference type="EC" id="6.1.1.17" evidence="7"/>
<feature type="short sequence motif" description="'HIGH' region" evidence="7">
    <location>
        <begin position="11"/>
        <end position="21"/>
    </location>
</feature>
<dbReference type="Gene3D" id="3.40.50.620">
    <property type="entry name" value="HUPs"/>
    <property type="match status" value="1"/>
</dbReference>
<comment type="subunit">
    <text evidence="7">Monomer.</text>
</comment>
<gene>
    <name evidence="7" type="primary">gltX</name>
    <name evidence="10" type="ORF">J2I46_11650</name>
</gene>
<dbReference type="RefSeq" id="WP_207329217.1">
    <property type="nucleotide sequence ID" value="NZ_JAFMYW010000003.1"/>
</dbReference>
<dbReference type="InterPro" id="IPR045462">
    <property type="entry name" value="aa-tRNA-synth_I_cd-bd"/>
</dbReference>
<evidence type="ECO:0000313" key="11">
    <source>
        <dbReference type="Proteomes" id="UP000664628"/>
    </source>
</evidence>
<keyword evidence="2 7" id="KW-0436">Ligase</keyword>
<dbReference type="CDD" id="cd00808">
    <property type="entry name" value="GluRS_core"/>
    <property type="match status" value="1"/>
</dbReference>
<evidence type="ECO:0000256" key="2">
    <source>
        <dbReference type="ARBA" id="ARBA00022598"/>
    </source>
</evidence>
<dbReference type="Pfam" id="PF00749">
    <property type="entry name" value="tRNA-synt_1c"/>
    <property type="match status" value="1"/>
</dbReference>
<organism evidence="10 11">
    <name type="scientific">Fibrella forsythiae</name>
    <dbReference type="NCBI Taxonomy" id="2817061"/>
    <lineage>
        <taxon>Bacteria</taxon>
        <taxon>Pseudomonadati</taxon>
        <taxon>Bacteroidota</taxon>
        <taxon>Cytophagia</taxon>
        <taxon>Cytophagales</taxon>
        <taxon>Spirosomataceae</taxon>
        <taxon>Fibrella</taxon>
    </lineage>
</organism>
<dbReference type="InterPro" id="IPR020061">
    <property type="entry name" value="Glu_tRNA_lig_a-bdl"/>
</dbReference>
<dbReference type="Gene3D" id="1.10.1160.10">
    <property type="entry name" value="Glutamyl-trna Synthetase, Domain 2"/>
    <property type="match status" value="1"/>
</dbReference>
<dbReference type="Gene3D" id="1.10.10.350">
    <property type="match status" value="1"/>
</dbReference>
<dbReference type="PROSITE" id="PS00178">
    <property type="entry name" value="AA_TRNA_LIGASE_I"/>
    <property type="match status" value="1"/>
</dbReference>
<comment type="subcellular location">
    <subcellularLocation>
        <location evidence="7">Cytoplasm</location>
    </subcellularLocation>
</comment>
<dbReference type="NCBIfam" id="TIGR00464">
    <property type="entry name" value="gltX_bact"/>
    <property type="match status" value="1"/>
</dbReference>
<name>A0ABS3JGV3_9BACT</name>
<evidence type="ECO:0000256" key="5">
    <source>
        <dbReference type="ARBA" id="ARBA00022917"/>
    </source>
</evidence>
<dbReference type="InterPro" id="IPR004527">
    <property type="entry name" value="Glu-tRNA-ligase_bac/mito"/>
</dbReference>
<dbReference type="InterPro" id="IPR020751">
    <property type="entry name" value="aa-tRNA-synth_I_codon-bd_sub2"/>
</dbReference>
<keyword evidence="7" id="KW-0963">Cytoplasm</keyword>
<keyword evidence="6 7" id="KW-0030">Aminoacyl-tRNA synthetase</keyword>
<evidence type="ECO:0000259" key="8">
    <source>
        <dbReference type="Pfam" id="PF00749"/>
    </source>
</evidence>
<dbReference type="GO" id="GO:0004818">
    <property type="term" value="F:glutamate-tRNA ligase activity"/>
    <property type="evidence" value="ECO:0007669"/>
    <property type="project" value="UniProtKB-EC"/>
</dbReference>
<dbReference type="SUPFAM" id="SSF52374">
    <property type="entry name" value="Nucleotidylyl transferase"/>
    <property type="match status" value="1"/>
</dbReference>
<dbReference type="PRINTS" id="PR00987">
    <property type="entry name" value="TRNASYNTHGLU"/>
</dbReference>
<sequence length="512" mass="57506">MQTPPRVRFAPSPTGPLHIGGVRTALYNYLFARKMGGQMLLRIEDTDQNRFVPGAEQYIIDALSWVGIQIDEGQTANGPVGADAPYRQSERKAIYQKEALRLVEEGKAYYAFDTAEELDAMRARLEAANAPAAQYNSITRMQMKNGLTLPEAEVRARIEGGEPYVIRLKTPRKEEVRLNDLVRGWVNVHSSAIDDKVLLKSDGLPTYHLANVVDDHLMRITHVIRGEEWLPSAPLHVLLYRYLGWEDTMPQFAHLPLLLKPEGNGKLSKRDADLGGFPVFPLEWTDPFTGTVARGFREDGYLPEALVNFLSLLGWNPGTEQELFTMDELIEAFDLEKIHKAGARFDIEKAKWFNHQYIRQHANADLAPAVQKQAQDAGFECPAEKAEKIVALLKERVTFASELFTEAKTIFYAPTEFDETVRAAKWNDEARRAVVAFRDRLVQFEKPFEADAIKHLLSDTLAQAGIKQGKVMQAMRLALTGLGTGPDLMLTMEIVGKAGVIERLETAMTTLQ</sequence>
<dbReference type="EMBL" id="JAFMYW010000003">
    <property type="protein sequence ID" value="MBO0949239.1"/>
    <property type="molecule type" value="Genomic_DNA"/>
</dbReference>
<dbReference type="HAMAP" id="MF_00022">
    <property type="entry name" value="Glu_tRNA_synth_type1"/>
    <property type="match status" value="1"/>
</dbReference>
<dbReference type="InterPro" id="IPR020058">
    <property type="entry name" value="Glu/Gln-tRNA-synth_Ib_cat-dom"/>
</dbReference>
<dbReference type="InterPro" id="IPR008925">
    <property type="entry name" value="aa_tRNA-synth_I_cd-bd_sf"/>
</dbReference>
<dbReference type="Proteomes" id="UP000664628">
    <property type="component" value="Unassembled WGS sequence"/>
</dbReference>
<evidence type="ECO:0000256" key="1">
    <source>
        <dbReference type="ARBA" id="ARBA00007894"/>
    </source>
</evidence>
<comment type="caution">
    <text evidence="10">The sequence shown here is derived from an EMBL/GenBank/DDBJ whole genome shotgun (WGS) entry which is preliminary data.</text>
</comment>
<dbReference type="InterPro" id="IPR000924">
    <property type="entry name" value="Glu/Gln-tRNA-synth"/>
</dbReference>
<dbReference type="PANTHER" id="PTHR43311:SF2">
    <property type="entry name" value="GLUTAMATE--TRNA LIGASE, MITOCHONDRIAL-RELATED"/>
    <property type="match status" value="1"/>
</dbReference>
<protein>
    <recommendedName>
        <fullName evidence="7">Glutamate--tRNA ligase</fullName>
        <ecNumber evidence="7">6.1.1.17</ecNumber>
    </recommendedName>
    <alternativeName>
        <fullName evidence="7">Glutamyl-tRNA synthetase</fullName>
        <shortName evidence="7">GluRS</shortName>
    </alternativeName>
</protein>
<evidence type="ECO:0000256" key="7">
    <source>
        <dbReference type="HAMAP-Rule" id="MF_00022"/>
    </source>
</evidence>
<keyword evidence="11" id="KW-1185">Reference proteome</keyword>
<accession>A0ABS3JGV3</accession>
<dbReference type="InterPro" id="IPR049940">
    <property type="entry name" value="GluQ/Sye"/>
</dbReference>
<comment type="caution">
    <text evidence="7">Lacks conserved residue(s) required for the propagation of feature annotation.</text>
</comment>
<dbReference type="Gene3D" id="3.90.800.10">
    <property type="entry name" value="Glutamyl-tRNA Synthetase, Domain 3"/>
    <property type="match status" value="1"/>
</dbReference>
<comment type="similarity">
    <text evidence="1 7">Belongs to the class-I aminoacyl-tRNA synthetase family. Glutamate--tRNA ligase type 1 subfamily.</text>
</comment>
<feature type="domain" description="Aminoacyl-tRNA synthetase class I anticodon-binding" evidence="9">
    <location>
        <begin position="383"/>
        <end position="507"/>
    </location>
</feature>
<evidence type="ECO:0000256" key="6">
    <source>
        <dbReference type="ARBA" id="ARBA00023146"/>
    </source>
</evidence>
<feature type="short sequence motif" description="'KMSKS' region" evidence="7">
    <location>
        <begin position="266"/>
        <end position="270"/>
    </location>
</feature>
<dbReference type="PANTHER" id="PTHR43311">
    <property type="entry name" value="GLUTAMATE--TRNA LIGASE"/>
    <property type="match status" value="1"/>
</dbReference>
<reference evidence="10 11" key="1">
    <citation type="submission" date="2021-03" db="EMBL/GenBank/DDBJ databases">
        <title>Fibrella sp. HMF5405 genome sequencing and assembly.</title>
        <authorList>
            <person name="Kang H."/>
            <person name="Kim H."/>
            <person name="Bae S."/>
            <person name="Joh K."/>
        </authorList>
    </citation>
    <scope>NUCLEOTIDE SEQUENCE [LARGE SCALE GENOMIC DNA]</scope>
    <source>
        <strain evidence="10 11">HMF5405</strain>
    </source>
</reference>
<dbReference type="Pfam" id="PF19269">
    <property type="entry name" value="Anticodon_2"/>
    <property type="match status" value="1"/>
</dbReference>
<evidence type="ECO:0000256" key="4">
    <source>
        <dbReference type="ARBA" id="ARBA00022840"/>
    </source>
</evidence>
<comment type="function">
    <text evidence="7">Catalyzes the attachment of glutamate to tRNA(Glu) in a two-step reaction: glutamate is first activated by ATP to form Glu-AMP and then transferred to the acceptor end of tRNA(Glu).</text>
</comment>
<dbReference type="InterPro" id="IPR033910">
    <property type="entry name" value="GluRS_core"/>
</dbReference>
<dbReference type="InterPro" id="IPR001412">
    <property type="entry name" value="aa-tRNA-synth_I_CS"/>
</dbReference>
<keyword evidence="5 7" id="KW-0648">Protein biosynthesis</keyword>
<comment type="catalytic activity">
    <reaction evidence="7">
        <text>tRNA(Glu) + L-glutamate + ATP = L-glutamyl-tRNA(Glu) + AMP + diphosphate</text>
        <dbReference type="Rhea" id="RHEA:23540"/>
        <dbReference type="Rhea" id="RHEA-COMP:9663"/>
        <dbReference type="Rhea" id="RHEA-COMP:9680"/>
        <dbReference type="ChEBI" id="CHEBI:29985"/>
        <dbReference type="ChEBI" id="CHEBI:30616"/>
        <dbReference type="ChEBI" id="CHEBI:33019"/>
        <dbReference type="ChEBI" id="CHEBI:78442"/>
        <dbReference type="ChEBI" id="CHEBI:78520"/>
        <dbReference type="ChEBI" id="CHEBI:456215"/>
        <dbReference type="EC" id="6.1.1.17"/>
    </reaction>
</comment>
<keyword evidence="4 7" id="KW-0067">ATP-binding</keyword>
<dbReference type="InterPro" id="IPR014729">
    <property type="entry name" value="Rossmann-like_a/b/a_fold"/>
</dbReference>
<evidence type="ECO:0000256" key="3">
    <source>
        <dbReference type="ARBA" id="ARBA00022741"/>
    </source>
</evidence>
<proteinExistence type="inferred from homology"/>